<keyword evidence="4" id="KW-1185">Reference proteome</keyword>
<dbReference type="Gene3D" id="1.10.287.110">
    <property type="entry name" value="DnaJ domain"/>
    <property type="match status" value="1"/>
</dbReference>
<gene>
    <name evidence="3" type="ORF">SI8410_10014174</name>
</gene>
<dbReference type="OrthoDB" id="445556at2759"/>
<dbReference type="Pfam" id="PF00226">
    <property type="entry name" value="DnaJ"/>
    <property type="match status" value="1"/>
</dbReference>
<dbReference type="InterPro" id="IPR052276">
    <property type="entry name" value="Diphthamide-biosynth_chaperone"/>
</dbReference>
<feature type="compositionally biased region" description="Low complexity" evidence="1">
    <location>
        <begin position="170"/>
        <end position="184"/>
    </location>
</feature>
<evidence type="ECO:0000313" key="4">
    <source>
        <dbReference type="Proteomes" id="UP000663760"/>
    </source>
</evidence>
<proteinExistence type="predicted"/>
<evidence type="ECO:0000259" key="2">
    <source>
        <dbReference type="PROSITE" id="PS50076"/>
    </source>
</evidence>
<protein>
    <recommendedName>
        <fullName evidence="2">J domain-containing protein</fullName>
    </recommendedName>
</protein>
<dbReference type="Proteomes" id="UP000663760">
    <property type="component" value="Chromosome 10"/>
</dbReference>
<name>A0A7I8L1N0_SPIIN</name>
<dbReference type="PROSITE" id="PS50076">
    <property type="entry name" value="DNAJ_2"/>
    <property type="match status" value="1"/>
</dbReference>
<sequence>MNAASSLSSSTSSSLTCGRIFRRSRGGAPVRKIGSPPNFRVSGSCASATEREREGFGGSRYYYSKGYVSGGGFAAAAAGSLYELLGVPAAATGDEIKAAYRRLARACHPDVVAADRKGASADEFMKIHAAYTTLSDPDKRAEYDRRMVSPPPRQRSPFSPPFCDRPPPSVSSRSPSSVRFTTRSWETDQCW</sequence>
<dbReference type="PANTHER" id="PTHR44240:SF10">
    <property type="entry name" value="J DOMAIN-CONTAINING PROTEIN"/>
    <property type="match status" value="1"/>
</dbReference>
<feature type="domain" description="J" evidence="2">
    <location>
        <begin position="80"/>
        <end position="147"/>
    </location>
</feature>
<feature type="compositionally biased region" description="Pro residues" evidence="1">
    <location>
        <begin position="149"/>
        <end position="169"/>
    </location>
</feature>
<dbReference type="InterPro" id="IPR001623">
    <property type="entry name" value="DnaJ_domain"/>
</dbReference>
<organism evidence="3 4">
    <name type="scientific">Spirodela intermedia</name>
    <name type="common">Intermediate duckweed</name>
    <dbReference type="NCBI Taxonomy" id="51605"/>
    <lineage>
        <taxon>Eukaryota</taxon>
        <taxon>Viridiplantae</taxon>
        <taxon>Streptophyta</taxon>
        <taxon>Embryophyta</taxon>
        <taxon>Tracheophyta</taxon>
        <taxon>Spermatophyta</taxon>
        <taxon>Magnoliopsida</taxon>
        <taxon>Liliopsida</taxon>
        <taxon>Araceae</taxon>
        <taxon>Lemnoideae</taxon>
        <taxon>Spirodela</taxon>
    </lineage>
</organism>
<feature type="region of interest" description="Disordered" evidence="1">
    <location>
        <begin position="139"/>
        <end position="191"/>
    </location>
</feature>
<dbReference type="EMBL" id="LR746273">
    <property type="protein sequence ID" value="CAA7403496.1"/>
    <property type="molecule type" value="Genomic_DNA"/>
</dbReference>
<dbReference type="AlphaFoldDB" id="A0A7I8L1N0"/>
<dbReference type="PRINTS" id="PR00625">
    <property type="entry name" value="JDOMAIN"/>
</dbReference>
<dbReference type="CDD" id="cd06257">
    <property type="entry name" value="DnaJ"/>
    <property type="match status" value="1"/>
</dbReference>
<evidence type="ECO:0000256" key="1">
    <source>
        <dbReference type="SAM" id="MobiDB-lite"/>
    </source>
</evidence>
<accession>A0A7I8L1N0</accession>
<dbReference type="InterPro" id="IPR036869">
    <property type="entry name" value="J_dom_sf"/>
</dbReference>
<reference evidence="3" key="1">
    <citation type="submission" date="2020-02" db="EMBL/GenBank/DDBJ databases">
        <authorList>
            <person name="Scholz U."/>
            <person name="Mascher M."/>
            <person name="Fiebig A."/>
        </authorList>
    </citation>
    <scope>NUCLEOTIDE SEQUENCE</scope>
</reference>
<evidence type="ECO:0000313" key="3">
    <source>
        <dbReference type="EMBL" id="CAA7403496.1"/>
    </source>
</evidence>
<dbReference type="SUPFAM" id="SSF46565">
    <property type="entry name" value="Chaperone J-domain"/>
    <property type="match status" value="1"/>
</dbReference>
<dbReference type="SMART" id="SM00271">
    <property type="entry name" value="DnaJ"/>
    <property type="match status" value="1"/>
</dbReference>
<dbReference type="PANTHER" id="PTHR44240">
    <property type="entry name" value="DNAJ DOMAIN (PROKARYOTIC HEAT SHOCK PROTEIN)-RELATED"/>
    <property type="match status" value="1"/>
</dbReference>
<dbReference type="GO" id="GO:0005783">
    <property type="term" value="C:endoplasmic reticulum"/>
    <property type="evidence" value="ECO:0007669"/>
    <property type="project" value="UniProtKB-ARBA"/>
</dbReference>